<dbReference type="NCBIfam" id="TIGR01727">
    <property type="entry name" value="oligo_HPY"/>
    <property type="match status" value="1"/>
</dbReference>
<feature type="domain" description="ABC transporter" evidence="5">
    <location>
        <begin position="2"/>
        <end position="250"/>
    </location>
</feature>
<dbReference type="InterPro" id="IPR003593">
    <property type="entry name" value="AAA+_ATPase"/>
</dbReference>
<dbReference type="Gene3D" id="3.40.50.300">
    <property type="entry name" value="P-loop containing nucleotide triphosphate hydrolases"/>
    <property type="match status" value="1"/>
</dbReference>
<evidence type="ECO:0000259" key="5">
    <source>
        <dbReference type="PROSITE" id="PS50893"/>
    </source>
</evidence>
<dbReference type="Pfam" id="PF00005">
    <property type="entry name" value="ABC_tran"/>
    <property type="match status" value="1"/>
</dbReference>
<evidence type="ECO:0000256" key="2">
    <source>
        <dbReference type="ARBA" id="ARBA00022448"/>
    </source>
</evidence>
<name>A0A0P9D023_9CHLR</name>
<dbReference type="InterPro" id="IPR013563">
    <property type="entry name" value="Oligopep_ABC_C"/>
</dbReference>
<dbReference type="GO" id="GO:0015833">
    <property type="term" value="P:peptide transport"/>
    <property type="evidence" value="ECO:0007669"/>
    <property type="project" value="InterPro"/>
</dbReference>
<dbReference type="PROSITE" id="PS00211">
    <property type="entry name" value="ABC_TRANSPORTER_1"/>
    <property type="match status" value="1"/>
</dbReference>
<gene>
    <name evidence="6" type="ORF">SE17_22030</name>
</gene>
<dbReference type="PANTHER" id="PTHR43067">
    <property type="entry name" value="OLIGOPEPTIDE/DIPEPTIDE ABC TRANSPORTER, ATPASE SUBUNIT"/>
    <property type="match status" value="1"/>
</dbReference>
<sequence length="314" mass="34709">MLEVEKLHVRYLTPRGPVRAVDGVSFNITPGEVFGLAGESGSGKSTIAHAIMRLLHPPAVITGGQVHFGGDDVLDMDDDELNEFRWGQVSMVFQSAMNALNPVLTVGEQITDVIDRHLHLPKKEARERAAFLLDLVGIEPSRIDSYPHQLSGGMRQRVVIAIALALNPPLMIMDEPTTALDVVVQKEIMQQIEQLKEKMGFSILFITHDLSLMVEFSDRIGVMYAGEIVELAPAKELFENPLHPYTQGLMNSFPSITGPKVKLTGIPGAPPDMVEPPSGCRFHPRCPHAMEKCSTIVPRLQEIKPEHFVACHLY</sequence>
<dbReference type="EMBL" id="LJCR01000977">
    <property type="protein sequence ID" value="KPV51298.1"/>
    <property type="molecule type" value="Genomic_DNA"/>
</dbReference>
<dbReference type="InterPro" id="IPR003439">
    <property type="entry name" value="ABC_transporter-like_ATP-bd"/>
</dbReference>
<reference evidence="6 7" key="1">
    <citation type="submission" date="2015-09" db="EMBL/GenBank/DDBJ databases">
        <title>Draft genome sequence of Kouleothrix aurantiaca JCM 19913.</title>
        <authorList>
            <person name="Hemp J."/>
        </authorList>
    </citation>
    <scope>NUCLEOTIDE SEQUENCE [LARGE SCALE GENOMIC DNA]</scope>
    <source>
        <strain evidence="6 7">COM-B</strain>
    </source>
</reference>
<evidence type="ECO:0000313" key="7">
    <source>
        <dbReference type="Proteomes" id="UP000050509"/>
    </source>
</evidence>
<dbReference type="GO" id="GO:0005524">
    <property type="term" value="F:ATP binding"/>
    <property type="evidence" value="ECO:0007669"/>
    <property type="project" value="UniProtKB-KW"/>
</dbReference>
<dbReference type="GO" id="GO:0016887">
    <property type="term" value="F:ATP hydrolysis activity"/>
    <property type="evidence" value="ECO:0007669"/>
    <property type="project" value="InterPro"/>
</dbReference>
<comment type="similarity">
    <text evidence="1">Belongs to the ABC transporter superfamily.</text>
</comment>
<dbReference type="SUPFAM" id="SSF52540">
    <property type="entry name" value="P-loop containing nucleoside triphosphate hydrolases"/>
    <property type="match status" value="1"/>
</dbReference>
<organism evidence="6 7">
    <name type="scientific">Kouleothrix aurantiaca</name>
    <dbReference type="NCBI Taxonomy" id="186479"/>
    <lineage>
        <taxon>Bacteria</taxon>
        <taxon>Bacillati</taxon>
        <taxon>Chloroflexota</taxon>
        <taxon>Chloroflexia</taxon>
        <taxon>Chloroflexales</taxon>
        <taxon>Roseiflexineae</taxon>
        <taxon>Roseiflexaceae</taxon>
        <taxon>Kouleothrix</taxon>
    </lineage>
</organism>
<dbReference type="Proteomes" id="UP000050509">
    <property type="component" value="Unassembled WGS sequence"/>
</dbReference>
<dbReference type="PANTHER" id="PTHR43067:SF3">
    <property type="entry name" value="MALTOSE ABC TRANSPORTER, ATP-BINDING PROTEIN"/>
    <property type="match status" value="1"/>
</dbReference>
<keyword evidence="7" id="KW-1185">Reference proteome</keyword>
<dbReference type="SMART" id="SM00382">
    <property type="entry name" value="AAA"/>
    <property type="match status" value="1"/>
</dbReference>
<proteinExistence type="inferred from homology"/>
<comment type="caution">
    <text evidence="6">The sequence shown here is derived from an EMBL/GenBank/DDBJ whole genome shotgun (WGS) entry which is preliminary data.</text>
</comment>
<dbReference type="PROSITE" id="PS50893">
    <property type="entry name" value="ABC_TRANSPORTER_2"/>
    <property type="match status" value="1"/>
</dbReference>
<evidence type="ECO:0000256" key="3">
    <source>
        <dbReference type="ARBA" id="ARBA00022741"/>
    </source>
</evidence>
<dbReference type="AlphaFoldDB" id="A0A0P9D023"/>
<dbReference type="PATRIC" id="fig|186479.3.peg.11042"/>
<evidence type="ECO:0000256" key="4">
    <source>
        <dbReference type="ARBA" id="ARBA00022840"/>
    </source>
</evidence>
<dbReference type="Pfam" id="PF08352">
    <property type="entry name" value="oligo_HPY"/>
    <property type="match status" value="1"/>
</dbReference>
<dbReference type="CDD" id="cd03257">
    <property type="entry name" value="ABC_NikE_OppD_transporters"/>
    <property type="match status" value="1"/>
</dbReference>
<keyword evidence="4" id="KW-0067">ATP-binding</keyword>
<keyword evidence="3" id="KW-0547">Nucleotide-binding</keyword>
<evidence type="ECO:0000313" key="6">
    <source>
        <dbReference type="EMBL" id="KPV51298.1"/>
    </source>
</evidence>
<dbReference type="FunFam" id="3.40.50.300:FF:000016">
    <property type="entry name" value="Oligopeptide ABC transporter ATP-binding component"/>
    <property type="match status" value="1"/>
</dbReference>
<protein>
    <recommendedName>
        <fullName evidence="5">ABC transporter domain-containing protein</fullName>
    </recommendedName>
</protein>
<keyword evidence="2" id="KW-0813">Transport</keyword>
<dbReference type="InterPro" id="IPR027417">
    <property type="entry name" value="P-loop_NTPase"/>
</dbReference>
<evidence type="ECO:0000256" key="1">
    <source>
        <dbReference type="ARBA" id="ARBA00005417"/>
    </source>
</evidence>
<accession>A0A0P9D023</accession>
<dbReference type="InterPro" id="IPR017871">
    <property type="entry name" value="ABC_transporter-like_CS"/>
</dbReference>